<protein>
    <submittedName>
        <fullName evidence="1">Uncharacterized protein</fullName>
    </submittedName>
</protein>
<keyword evidence="2" id="KW-1185">Reference proteome</keyword>
<dbReference type="RefSeq" id="WP_066090136.1">
    <property type="nucleotide sequence ID" value="NZ_LRVM01000012.1"/>
</dbReference>
<sequence>MQTFLDFYQREIQPKIAAIDIFLKTEPQPYEQEQVSKLLSLSTEELTEILEKEKLAVLTKGTFFHLMQIAPSTICKMFRREISCGLAATYSPKDISYIYDLSLKDVQEAAEKLGKTQFSSAELSLLFGEIFISDKQYRL</sequence>
<dbReference type="AlphaFoldDB" id="A0A136WBT3"/>
<reference evidence="1 2" key="1">
    <citation type="submission" date="2016-01" db="EMBL/GenBank/DDBJ databases">
        <title>Genome sequence of Clostridium neopropionicum X4, DSM-3847.</title>
        <authorList>
            <person name="Poehlein A."/>
            <person name="Beck M.H."/>
            <person name="Bengelsdorf F.R."/>
            <person name="Daniel R."/>
            <person name="Duerre P."/>
        </authorList>
    </citation>
    <scope>NUCLEOTIDE SEQUENCE [LARGE SCALE GENOMIC DNA]</scope>
    <source>
        <strain evidence="1 2">DSM-3847</strain>
    </source>
</reference>
<dbReference type="OrthoDB" id="2051677at2"/>
<comment type="caution">
    <text evidence="1">The sequence shown here is derived from an EMBL/GenBank/DDBJ whole genome shotgun (WGS) entry which is preliminary data.</text>
</comment>
<proteinExistence type="predicted"/>
<organism evidence="1 2">
    <name type="scientific">Anaerotignum neopropionicum</name>
    <dbReference type="NCBI Taxonomy" id="36847"/>
    <lineage>
        <taxon>Bacteria</taxon>
        <taxon>Bacillati</taxon>
        <taxon>Bacillota</taxon>
        <taxon>Clostridia</taxon>
        <taxon>Lachnospirales</taxon>
        <taxon>Anaerotignaceae</taxon>
        <taxon>Anaerotignum</taxon>
    </lineage>
</organism>
<dbReference type="Proteomes" id="UP000070539">
    <property type="component" value="Unassembled WGS sequence"/>
</dbReference>
<gene>
    <name evidence="1" type="ORF">CLNEO_26390</name>
</gene>
<dbReference type="EMBL" id="LRVM01000012">
    <property type="protein sequence ID" value="KXL51940.1"/>
    <property type="molecule type" value="Genomic_DNA"/>
</dbReference>
<name>A0A136WBT3_9FIRM</name>
<accession>A0A136WBT3</accession>
<evidence type="ECO:0000313" key="1">
    <source>
        <dbReference type="EMBL" id="KXL51940.1"/>
    </source>
</evidence>
<evidence type="ECO:0000313" key="2">
    <source>
        <dbReference type="Proteomes" id="UP000070539"/>
    </source>
</evidence>